<keyword evidence="3" id="KW-1185">Reference proteome</keyword>
<organism evidence="2 3">
    <name type="scientific">Trichoderma arundinaceum</name>
    <dbReference type="NCBI Taxonomy" id="490622"/>
    <lineage>
        <taxon>Eukaryota</taxon>
        <taxon>Fungi</taxon>
        <taxon>Dikarya</taxon>
        <taxon>Ascomycota</taxon>
        <taxon>Pezizomycotina</taxon>
        <taxon>Sordariomycetes</taxon>
        <taxon>Hypocreomycetidae</taxon>
        <taxon>Hypocreales</taxon>
        <taxon>Hypocreaceae</taxon>
        <taxon>Trichoderma</taxon>
    </lineage>
</organism>
<feature type="compositionally biased region" description="Basic and acidic residues" evidence="1">
    <location>
        <begin position="213"/>
        <end position="229"/>
    </location>
</feature>
<dbReference type="AlphaFoldDB" id="A0A395NVB6"/>
<evidence type="ECO:0000313" key="3">
    <source>
        <dbReference type="Proteomes" id="UP000266272"/>
    </source>
</evidence>
<evidence type="ECO:0000313" key="2">
    <source>
        <dbReference type="EMBL" id="RFU80082.1"/>
    </source>
</evidence>
<proteinExistence type="predicted"/>
<comment type="caution">
    <text evidence="2">The sequence shown here is derived from an EMBL/GenBank/DDBJ whole genome shotgun (WGS) entry which is preliminary data.</text>
</comment>
<reference evidence="2 3" key="1">
    <citation type="journal article" date="2018" name="PLoS Pathog.">
        <title>Evolution of structural diversity of trichothecenes, a family of toxins produced by plant pathogenic and entomopathogenic fungi.</title>
        <authorList>
            <person name="Proctor R.H."/>
            <person name="McCormick S.P."/>
            <person name="Kim H.S."/>
            <person name="Cardoza R.E."/>
            <person name="Stanley A.M."/>
            <person name="Lindo L."/>
            <person name="Kelly A."/>
            <person name="Brown D.W."/>
            <person name="Lee T."/>
            <person name="Vaughan M.M."/>
            <person name="Alexander N.J."/>
            <person name="Busman M."/>
            <person name="Gutierrez S."/>
        </authorList>
    </citation>
    <scope>NUCLEOTIDE SEQUENCE [LARGE SCALE GENOMIC DNA]</scope>
    <source>
        <strain evidence="2 3">IBT 40837</strain>
    </source>
</reference>
<feature type="region of interest" description="Disordered" evidence="1">
    <location>
        <begin position="206"/>
        <end position="229"/>
    </location>
</feature>
<evidence type="ECO:0000256" key="1">
    <source>
        <dbReference type="SAM" id="MobiDB-lite"/>
    </source>
</evidence>
<dbReference type="Proteomes" id="UP000266272">
    <property type="component" value="Unassembled WGS sequence"/>
</dbReference>
<sequence length="229" mass="26816">MFKFLSKLSPRAIGENLDRRFRIRDGLNKITKIAKETRLTKRKLAKFAVMAFLIVSQGSQNLLHHAVDQLIIPASLRGIGMQRIIPEVPWAETQEQVQAWKRAHTRGLQKQGFPKIILTSPNGLVTHLEEFPRWNKLRRSDDLARIHRQWEWHDRLSPIWMPRAGNLQPMRLMLRRTPSTTRGQRRNQIRVFFREQNQTQLVIPDADSVLTPSHREASTTLDSERQRSL</sequence>
<dbReference type="EMBL" id="PXOA01000126">
    <property type="protein sequence ID" value="RFU80082.1"/>
    <property type="molecule type" value="Genomic_DNA"/>
</dbReference>
<name>A0A395NVB6_TRIAR</name>
<protein>
    <submittedName>
        <fullName evidence="2">Uncharacterized protein</fullName>
    </submittedName>
</protein>
<accession>A0A395NVB6</accession>
<gene>
    <name evidence="2" type="ORF">TARUN_2130</name>
</gene>
<dbReference type="OrthoDB" id="10640372at2759"/>